<gene>
    <name evidence="1" type="ORF">BC938DRAFT_481339</name>
</gene>
<keyword evidence="2" id="KW-1185">Reference proteome</keyword>
<proteinExistence type="predicted"/>
<name>A0A433QGD8_9FUNG</name>
<protein>
    <submittedName>
        <fullName evidence="1">Uncharacterized protein</fullName>
    </submittedName>
</protein>
<reference evidence="1 2" key="1">
    <citation type="journal article" date="2018" name="New Phytol.">
        <title>Phylogenomics of Endogonaceae and evolution of mycorrhizas within Mucoromycota.</title>
        <authorList>
            <person name="Chang Y."/>
            <person name="Desiro A."/>
            <person name="Na H."/>
            <person name="Sandor L."/>
            <person name="Lipzen A."/>
            <person name="Clum A."/>
            <person name="Barry K."/>
            <person name="Grigoriev I.V."/>
            <person name="Martin F.M."/>
            <person name="Stajich J.E."/>
            <person name="Smith M.E."/>
            <person name="Bonito G."/>
            <person name="Spatafora J.W."/>
        </authorList>
    </citation>
    <scope>NUCLEOTIDE SEQUENCE [LARGE SCALE GENOMIC DNA]</scope>
    <source>
        <strain evidence="1 2">AD002</strain>
    </source>
</reference>
<dbReference type="AlphaFoldDB" id="A0A433QGD8"/>
<dbReference type="UniPathway" id="UPA00094"/>
<dbReference type="GO" id="GO:0006633">
    <property type="term" value="P:fatty acid biosynthetic process"/>
    <property type="evidence" value="ECO:0007669"/>
    <property type="project" value="UniProtKB-UniPathway"/>
</dbReference>
<evidence type="ECO:0000313" key="2">
    <source>
        <dbReference type="Proteomes" id="UP000274822"/>
    </source>
</evidence>
<dbReference type="Proteomes" id="UP000274822">
    <property type="component" value="Unassembled WGS sequence"/>
</dbReference>
<accession>A0A433QGD8</accession>
<organism evidence="1 2">
    <name type="scientific">Jimgerdemannia flammicorona</name>
    <dbReference type="NCBI Taxonomy" id="994334"/>
    <lineage>
        <taxon>Eukaryota</taxon>
        <taxon>Fungi</taxon>
        <taxon>Fungi incertae sedis</taxon>
        <taxon>Mucoromycota</taxon>
        <taxon>Mucoromycotina</taxon>
        <taxon>Endogonomycetes</taxon>
        <taxon>Endogonales</taxon>
        <taxon>Endogonaceae</taxon>
        <taxon>Jimgerdemannia</taxon>
    </lineage>
</organism>
<comment type="caution">
    <text evidence="1">The sequence shown here is derived from an EMBL/GenBank/DDBJ whole genome shotgun (WGS) entry which is preliminary data.</text>
</comment>
<evidence type="ECO:0000313" key="1">
    <source>
        <dbReference type="EMBL" id="RUS28872.1"/>
    </source>
</evidence>
<sequence>MSLSRKRICKLLVYLCIMLQPHLDHLLRLSPISYPTQVCEHGLFASMAVAWSITESVRYSYYSTLSASSRTRCCGSGKLDKSRYTPRHSLFSTLSAPAARLALSASRCPMPRSRAPPTTTFSLPSSPLTCPVSISWSWWFVDFGVALSGPNLSQASVLCTHT</sequence>
<dbReference type="EMBL" id="RBNJ01006000">
    <property type="protein sequence ID" value="RUS28872.1"/>
    <property type="molecule type" value="Genomic_DNA"/>
</dbReference>